<evidence type="ECO:0000256" key="1">
    <source>
        <dbReference type="SAM" id="MobiDB-lite"/>
    </source>
</evidence>
<dbReference type="EMBL" id="QUTI01019802">
    <property type="protein sequence ID" value="RLO09483.1"/>
    <property type="molecule type" value="Genomic_DNA"/>
</dbReference>
<dbReference type="InterPro" id="IPR004875">
    <property type="entry name" value="DDE_SF_endonuclease_dom"/>
</dbReference>
<evidence type="ECO:0000313" key="4">
    <source>
        <dbReference type="Proteomes" id="UP000275652"/>
    </source>
</evidence>
<comment type="caution">
    <text evidence="3">The sequence shown here is derived from an EMBL/GenBank/DDBJ whole genome shotgun (WGS) entry which is preliminary data.</text>
</comment>
<feature type="domain" description="DDE-1" evidence="2">
    <location>
        <begin position="240"/>
        <end position="329"/>
    </location>
</feature>
<protein>
    <recommendedName>
        <fullName evidence="2">DDE-1 domain-containing protein</fullName>
    </recommendedName>
</protein>
<reference evidence="3 4" key="1">
    <citation type="journal article" date="2018" name="J. Invertebr. Pathol.">
        <title>New genotyping method for the causative agent of crayfish plague (Aphanomyces astaci) based on whole genome data.</title>
        <authorList>
            <person name="Minardi D."/>
            <person name="Studholme D.J."/>
            <person name="van der Giezen M."/>
            <person name="Pretto T."/>
            <person name="Oidtmann B."/>
        </authorList>
    </citation>
    <scope>NUCLEOTIDE SEQUENCE [LARGE SCALE GENOMIC DNA]</scope>
    <source>
        <strain evidence="3 4">KB13</strain>
    </source>
</reference>
<feature type="region of interest" description="Disordered" evidence="1">
    <location>
        <begin position="1"/>
        <end position="54"/>
    </location>
</feature>
<name>A0A9X8E4W9_APHAT</name>
<sequence>MEHQQKMIQQPLDAQAQTQAQVLANQQAQQENELKEQQDMQAAPSLSPSKGKKRYYSAKKKLSVVMEHKKGACSAYATAKRHAVSKRPSKLTENDGPEVADPALEAAVLEYCGTLRDSDIAVSTNMLIVKALSIDPTFCGGMRKRLFTWLYKLMERHTLCMRRPTRQGQKKSNHLTQVMNDFVGNLSGRFLPFGTLEDVPMDRVVNMDETPEYFERKVHTTISQKGATTVSARVCSTHNRVSVCLAVTATGTKLPPYVVFKGVPGARIDASLEKILPANVFACCQINAWPDDPTTEEWMKKVWQPFAGEGGPSLLLLDDYKCHKQPKFTREVANLGSEL</sequence>
<organism evidence="3 4">
    <name type="scientific">Aphanomyces astaci</name>
    <name type="common">Crayfish plague agent</name>
    <dbReference type="NCBI Taxonomy" id="112090"/>
    <lineage>
        <taxon>Eukaryota</taxon>
        <taxon>Sar</taxon>
        <taxon>Stramenopiles</taxon>
        <taxon>Oomycota</taxon>
        <taxon>Saprolegniomycetes</taxon>
        <taxon>Saprolegniales</taxon>
        <taxon>Verrucalvaceae</taxon>
        <taxon>Aphanomyces</taxon>
    </lineage>
</organism>
<dbReference type="AlphaFoldDB" id="A0A9X8E4W9"/>
<gene>
    <name evidence="3" type="ORF">DYB28_001804</name>
</gene>
<evidence type="ECO:0000313" key="3">
    <source>
        <dbReference type="EMBL" id="RLO09483.1"/>
    </source>
</evidence>
<dbReference type="Proteomes" id="UP000275652">
    <property type="component" value="Unassembled WGS sequence"/>
</dbReference>
<proteinExistence type="predicted"/>
<dbReference type="GO" id="GO:0003676">
    <property type="term" value="F:nucleic acid binding"/>
    <property type="evidence" value="ECO:0007669"/>
    <property type="project" value="InterPro"/>
</dbReference>
<evidence type="ECO:0000259" key="2">
    <source>
        <dbReference type="Pfam" id="PF03184"/>
    </source>
</evidence>
<accession>A0A9X8E4W9</accession>
<feature type="compositionally biased region" description="Low complexity" evidence="1">
    <location>
        <begin position="14"/>
        <end position="31"/>
    </location>
</feature>
<dbReference type="Pfam" id="PF03184">
    <property type="entry name" value="DDE_1"/>
    <property type="match status" value="1"/>
</dbReference>